<dbReference type="EMBL" id="JANPWB010000015">
    <property type="protein sequence ID" value="KAJ1094160.1"/>
    <property type="molecule type" value="Genomic_DNA"/>
</dbReference>
<proteinExistence type="predicted"/>
<evidence type="ECO:0000313" key="3">
    <source>
        <dbReference type="Proteomes" id="UP001066276"/>
    </source>
</evidence>
<evidence type="ECO:0000313" key="2">
    <source>
        <dbReference type="EMBL" id="KAJ1094160.1"/>
    </source>
</evidence>
<name>A0AAV7M2D3_PLEWA</name>
<comment type="caution">
    <text evidence="2">The sequence shown here is derived from an EMBL/GenBank/DDBJ whole genome shotgun (WGS) entry which is preliminary data.</text>
</comment>
<protein>
    <submittedName>
        <fullName evidence="2">Uncharacterized protein</fullName>
    </submittedName>
</protein>
<organism evidence="2 3">
    <name type="scientific">Pleurodeles waltl</name>
    <name type="common">Iberian ribbed newt</name>
    <dbReference type="NCBI Taxonomy" id="8319"/>
    <lineage>
        <taxon>Eukaryota</taxon>
        <taxon>Metazoa</taxon>
        <taxon>Chordata</taxon>
        <taxon>Craniata</taxon>
        <taxon>Vertebrata</taxon>
        <taxon>Euteleostomi</taxon>
        <taxon>Amphibia</taxon>
        <taxon>Batrachia</taxon>
        <taxon>Caudata</taxon>
        <taxon>Salamandroidea</taxon>
        <taxon>Salamandridae</taxon>
        <taxon>Pleurodelinae</taxon>
        <taxon>Pleurodeles</taxon>
    </lineage>
</organism>
<sequence length="176" mass="19235">MHLVAISAAPASSSASSLVNDPYWCPGGTLEDRLSGNENGFRSRGGEEKWPEGKEEGDNDGERDVKEDAEPEAAKPKTPSEEDAGPEPAESGTRNQEAEGSQKMEEEEPNKTNTEEEGGTWYELGWKADGRGVRTRQPHHDPGGARLEKVRSLWYRDTSIKKGGKAAEEIEGKTRP</sequence>
<feature type="compositionally biased region" description="Basic and acidic residues" evidence="1">
    <location>
        <begin position="44"/>
        <end position="80"/>
    </location>
</feature>
<accession>A0AAV7M2D3</accession>
<feature type="compositionally biased region" description="Low complexity" evidence="1">
    <location>
        <begin position="1"/>
        <end position="17"/>
    </location>
</feature>
<dbReference type="Proteomes" id="UP001066276">
    <property type="component" value="Chromosome 11"/>
</dbReference>
<evidence type="ECO:0000256" key="1">
    <source>
        <dbReference type="SAM" id="MobiDB-lite"/>
    </source>
</evidence>
<feature type="region of interest" description="Disordered" evidence="1">
    <location>
        <begin position="1"/>
        <end position="123"/>
    </location>
</feature>
<keyword evidence="3" id="KW-1185">Reference proteome</keyword>
<reference evidence="2" key="1">
    <citation type="journal article" date="2022" name="bioRxiv">
        <title>Sequencing and chromosome-scale assembly of the giantPleurodeles waltlgenome.</title>
        <authorList>
            <person name="Brown T."/>
            <person name="Elewa A."/>
            <person name="Iarovenko S."/>
            <person name="Subramanian E."/>
            <person name="Araus A.J."/>
            <person name="Petzold A."/>
            <person name="Susuki M."/>
            <person name="Suzuki K.-i.T."/>
            <person name="Hayashi T."/>
            <person name="Toyoda A."/>
            <person name="Oliveira C."/>
            <person name="Osipova E."/>
            <person name="Leigh N.D."/>
            <person name="Simon A."/>
            <person name="Yun M.H."/>
        </authorList>
    </citation>
    <scope>NUCLEOTIDE SEQUENCE</scope>
    <source>
        <strain evidence="2">20211129_DDA</strain>
        <tissue evidence="2">Liver</tissue>
    </source>
</reference>
<dbReference type="AlphaFoldDB" id="A0AAV7M2D3"/>
<gene>
    <name evidence="2" type="ORF">NDU88_007238</name>
</gene>
<feature type="compositionally biased region" description="Basic and acidic residues" evidence="1">
    <location>
        <begin position="96"/>
        <end position="114"/>
    </location>
</feature>